<gene>
    <name evidence="1" type="ORF">FR698_07985</name>
</gene>
<dbReference type="Proteomes" id="UP000321201">
    <property type="component" value="Unassembled WGS sequence"/>
</dbReference>
<reference evidence="1 2" key="1">
    <citation type="submission" date="2019-08" db="EMBL/GenBank/DDBJ databases">
        <title>Pelomicrobium methylotrophicum gen. nov., sp. nov. a moderately thermophilic, facultatively anaerobic, lithoautotrophic and methylotrophic bacterium isolated from a terrestrial mud volcano.</title>
        <authorList>
            <person name="Slobodkina G.B."/>
            <person name="Merkel A.Y."/>
            <person name="Slobodkin A.I."/>
        </authorList>
    </citation>
    <scope>NUCLEOTIDE SEQUENCE [LARGE SCALE GENOMIC DNA]</scope>
    <source>
        <strain evidence="1 2">SM250</strain>
    </source>
</reference>
<dbReference type="AlphaFoldDB" id="A0A5C7ETI1"/>
<proteinExistence type="predicted"/>
<dbReference type="InParanoid" id="A0A5C7ETI1"/>
<keyword evidence="2" id="KW-1185">Reference proteome</keyword>
<evidence type="ECO:0000313" key="2">
    <source>
        <dbReference type="Proteomes" id="UP000321201"/>
    </source>
</evidence>
<protein>
    <submittedName>
        <fullName evidence="1">GpE family phage tail protein</fullName>
    </submittedName>
</protein>
<comment type="caution">
    <text evidence="1">The sequence shown here is derived from an EMBL/GenBank/DDBJ whole genome shotgun (WGS) entry which is preliminary data.</text>
</comment>
<name>A0A5C7ETI1_9PROT</name>
<dbReference type="EMBL" id="VPFL01000009">
    <property type="protein sequence ID" value="TXF11995.1"/>
    <property type="molecule type" value="Genomic_DNA"/>
</dbReference>
<organism evidence="1 2">
    <name type="scientific">Pelomicrobium methylotrophicum</name>
    <dbReference type="NCBI Taxonomy" id="2602750"/>
    <lineage>
        <taxon>Bacteria</taxon>
        <taxon>Pseudomonadati</taxon>
        <taxon>Pseudomonadota</taxon>
        <taxon>Hydrogenophilia</taxon>
        <taxon>Hydrogenophilia incertae sedis</taxon>
        <taxon>Pelomicrobium</taxon>
    </lineage>
</organism>
<sequence length="45" mass="5118">MWAAAGLLARWFRFQPSEIDGLEVDDLLAWVKEASRQIRDEGRGG</sequence>
<evidence type="ECO:0000313" key="1">
    <source>
        <dbReference type="EMBL" id="TXF11995.1"/>
    </source>
</evidence>
<dbReference type="OrthoDB" id="6455986at2"/>
<accession>A0A5C7ETI1</accession>